<sequence>MTTTFQEPGSASRECSACMDDHTSDFIMEVEGDPVCHDCIRQIFHFAIADDSNFPPVWSGTPLQLADFERILDASMISDFRDKAEKYSMLQRQGAGSETELSEQDRVEGIFIAPCLTGITLYAIQDAKRPSSSEMAAITSRVYALLHSASSADTLLKKIPTTGFVGAVPGTTTLITI</sequence>
<keyword evidence="2" id="KW-1185">Reference proteome</keyword>
<dbReference type="EMBL" id="KB456260">
    <property type="protein sequence ID" value="EMF17440.1"/>
    <property type="molecule type" value="Genomic_DNA"/>
</dbReference>
<name>N1QJR1_SPHMS</name>
<evidence type="ECO:0000313" key="1">
    <source>
        <dbReference type="EMBL" id="EMF17440.1"/>
    </source>
</evidence>
<dbReference type="STRING" id="692275.N1QJR1"/>
<dbReference type="OrthoDB" id="10009520at2759"/>
<reference evidence="1 2" key="1">
    <citation type="journal article" date="2012" name="PLoS Pathog.">
        <title>Diverse lifestyles and strategies of plant pathogenesis encoded in the genomes of eighteen Dothideomycetes fungi.</title>
        <authorList>
            <person name="Ohm R.A."/>
            <person name="Feau N."/>
            <person name="Henrissat B."/>
            <person name="Schoch C.L."/>
            <person name="Horwitz B.A."/>
            <person name="Barry K.W."/>
            <person name="Condon B.J."/>
            <person name="Copeland A.C."/>
            <person name="Dhillon B."/>
            <person name="Glaser F."/>
            <person name="Hesse C.N."/>
            <person name="Kosti I."/>
            <person name="LaButti K."/>
            <person name="Lindquist E.A."/>
            <person name="Lucas S."/>
            <person name="Salamov A.A."/>
            <person name="Bradshaw R.E."/>
            <person name="Ciuffetti L."/>
            <person name="Hamelin R.C."/>
            <person name="Kema G.H.J."/>
            <person name="Lawrence C."/>
            <person name="Scott J.A."/>
            <person name="Spatafora J.W."/>
            <person name="Turgeon B.G."/>
            <person name="de Wit P.J.G.M."/>
            <person name="Zhong S."/>
            <person name="Goodwin S.B."/>
            <person name="Grigoriev I.V."/>
        </authorList>
    </citation>
    <scope>NUCLEOTIDE SEQUENCE [LARGE SCALE GENOMIC DNA]</scope>
    <source>
        <strain evidence="1 2">SO2202</strain>
    </source>
</reference>
<organism evidence="1 2">
    <name type="scientific">Sphaerulina musiva (strain SO2202)</name>
    <name type="common">Poplar stem canker fungus</name>
    <name type="synonym">Septoria musiva</name>
    <dbReference type="NCBI Taxonomy" id="692275"/>
    <lineage>
        <taxon>Eukaryota</taxon>
        <taxon>Fungi</taxon>
        <taxon>Dikarya</taxon>
        <taxon>Ascomycota</taxon>
        <taxon>Pezizomycotina</taxon>
        <taxon>Dothideomycetes</taxon>
        <taxon>Dothideomycetidae</taxon>
        <taxon>Mycosphaerellales</taxon>
        <taxon>Mycosphaerellaceae</taxon>
        <taxon>Sphaerulina</taxon>
    </lineage>
</organism>
<protein>
    <submittedName>
        <fullName evidence="1">Uncharacterized protein</fullName>
    </submittedName>
</protein>
<dbReference type="GeneID" id="27898168"/>
<evidence type="ECO:0000313" key="2">
    <source>
        <dbReference type="Proteomes" id="UP000016931"/>
    </source>
</evidence>
<dbReference type="RefSeq" id="XP_016765561.1">
    <property type="nucleotide sequence ID" value="XM_016901031.1"/>
</dbReference>
<dbReference type="HOGENOM" id="CLU_1518771_0_0_1"/>
<dbReference type="Proteomes" id="UP000016931">
    <property type="component" value="Unassembled WGS sequence"/>
</dbReference>
<accession>N1QJR1</accession>
<proteinExistence type="predicted"/>
<dbReference type="AlphaFoldDB" id="N1QJR1"/>
<gene>
    <name evidence="1" type="ORF">SEPMUDRAFT_113431</name>
</gene>